<dbReference type="NCBIfam" id="NF004325">
    <property type="entry name" value="PRK05718.1"/>
    <property type="match status" value="1"/>
</dbReference>
<evidence type="ECO:0000256" key="2">
    <source>
        <dbReference type="ARBA" id="ARBA00004736"/>
    </source>
</evidence>
<evidence type="ECO:0000256" key="1">
    <source>
        <dbReference type="ARBA" id="ARBA00000654"/>
    </source>
</evidence>
<dbReference type="PROSITE" id="PS00160">
    <property type="entry name" value="ALDOLASE_KDPG_KHG_2"/>
    <property type="match status" value="1"/>
</dbReference>
<dbReference type="Proteomes" id="UP000196027">
    <property type="component" value="Chromosome"/>
</dbReference>
<comment type="subunit">
    <text evidence="4">Homotrimer.</text>
</comment>
<dbReference type="InterPro" id="IPR013785">
    <property type="entry name" value="Aldolase_TIM"/>
</dbReference>
<name>A0A1Y0IF60_9GAMM</name>
<dbReference type="PANTHER" id="PTHR30246">
    <property type="entry name" value="2-KETO-3-DEOXY-6-PHOSPHOGLUCONATE ALDOLASE"/>
    <property type="match status" value="1"/>
</dbReference>
<sequence length="219" mass="22477">MTDIGKASVLDDWLSHSPIVPVITLESVDQAVPLAKALFAGGLSVLEVTLRTPAGLPGIESIRATLPDVIVGAGTVMTVEQLQAVQTAGAQFVVSPGSTPELLSAMIHSELPILPGIATLSELMLGYQMGLRRFKFFPAEISGGIKALKAFSGPAADCSFCPTGGVSPGNLKDYLGLTNVIAVGGTWLTPADALASQSWSTITDLAKSACALASSIRTG</sequence>
<dbReference type="Gene3D" id="3.20.20.70">
    <property type="entry name" value="Aldolase class I"/>
    <property type="match status" value="1"/>
</dbReference>
<gene>
    <name evidence="9" type="ORF">OLMES_5127</name>
</gene>
<comment type="pathway">
    <text evidence="2">Carbohydrate acid metabolism; 2-dehydro-3-deoxy-D-gluconate degradation; D-glyceraldehyde 3-phosphate and pyruvate from 2-dehydro-3-deoxy-D-gluconate: step 2/2.</text>
</comment>
<comment type="similarity">
    <text evidence="3">Belongs to the KHG/KDPG aldolase family.</text>
</comment>
<dbReference type="InterPro" id="IPR031337">
    <property type="entry name" value="KDPG/KHG_AS_1"/>
</dbReference>
<dbReference type="CDD" id="cd00452">
    <property type="entry name" value="KDPG_aldolase"/>
    <property type="match status" value="1"/>
</dbReference>
<dbReference type="OrthoDB" id="9805177at2"/>
<evidence type="ECO:0000256" key="6">
    <source>
        <dbReference type="ARBA" id="ARBA00023239"/>
    </source>
</evidence>
<dbReference type="GO" id="GO:0008675">
    <property type="term" value="F:2-dehydro-3-deoxy-phosphogluconate aldolase activity"/>
    <property type="evidence" value="ECO:0007669"/>
    <property type="project" value="UniProtKB-EC"/>
</dbReference>
<dbReference type="EMBL" id="CP021425">
    <property type="protein sequence ID" value="ARU59111.1"/>
    <property type="molecule type" value="Genomic_DNA"/>
</dbReference>
<reference evidence="9 10" key="1">
    <citation type="submission" date="2017-05" db="EMBL/GenBank/DDBJ databases">
        <title>Genomic insights into alkan degradation activity of Oleiphilus messinensis.</title>
        <authorList>
            <person name="Kozyavkin S.A."/>
            <person name="Slesarev A.I."/>
            <person name="Golyshin P.N."/>
            <person name="Korzhenkov A."/>
            <person name="Golyshina O.N."/>
            <person name="Toshchakov S.V."/>
        </authorList>
    </citation>
    <scope>NUCLEOTIDE SEQUENCE [LARGE SCALE GENOMIC DNA]</scope>
    <source>
        <strain evidence="9 10">ME102</strain>
    </source>
</reference>
<dbReference type="KEGG" id="ome:OLMES_5127"/>
<keyword evidence="6" id="KW-0456">Lyase</keyword>
<dbReference type="NCBIfam" id="TIGR01182">
    <property type="entry name" value="eda"/>
    <property type="match status" value="1"/>
</dbReference>
<evidence type="ECO:0000256" key="3">
    <source>
        <dbReference type="ARBA" id="ARBA00006906"/>
    </source>
</evidence>
<keyword evidence="10" id="KW-1185">Reference proteome</keyword>
<evidence type="ECO:0000256" key="8">
    <source>
        <dbReference type="ARBA" id="ARBA00023277"/>
    </source>
</evidence>
<dbReference type="Pfam" id="PF01081">
    <property type="entry name" value="Aldolase"/>
    <property type="match status" value="1"/>
</dbReference>
<dbReference type="EC" id="4.1.2.14" evidence="5"/>
<keyword evidence="7" id="KW-0704">Schiff base</keyword>
<dbReference type="InterPro" id="IPR031338">
    <property type="entry name" value="KDPG/KHG_AS_2"/>
</dbReference>
<evidence type="ECO:0000256" key="4">
    <source>
        <dbReference type="ARBA" id="ARBA00011233"/>
    </source>
</evidence>
<evidence type="ECO:0000256" key="5">
    <source>
        <dbReference type="ARBA" id="ARBA00013063"/>
    </source>
</evidence>
<evidence type="ECO:0000313" key="10">
    <source>
        <dbReference type="Proteomes" id="UP000196027"/>
    </source>
</evidence>
<dbReference type="PANTHER" id="PTHR30246:SF1">
    <property type="entry name" value="2-DEHYDRO-3-DEOXY-6-PHOSPHOGALACTONATE ALDOLASE-RELATED"/>
    <property type="match status" value="1"/>
</dbReference>
<organism evidence="9 10">
    <name type="scientific">Oleiphilus messinensis</name>
    <dbReference type="NCBI Taxonomy" id="141451"/>
    <lineage>
        <taxon>Bacteria</taxon>
        <taxon>Pseudomonadati</taxon>
        <taxon>Pseudomonadota</taxon>
        <taxon>Gammaproteobacteria</taxon>
        <taxon>Oceanospirillales</taxon>
        <taxon>Oleiphilaceae</taxon>
        <taxon>Oleiphilus</taxon>
    </lineage>
</organism>
<evidence type="ECO:0000313" key="9">
    <source>
        <dbReference type="EMBL" id="ARU59111.1"/>
    </source>
</evidence>
<accession>A0A1Y0IF60</accession>
<evidence type="ECO:0000256" key="7">
    <source>
        <dbReference type="ARBA" id="ARBA00023270"/>
    </source>
</evidence>
<proteinExistence type="inferred from homology"/>
<keyword evidence="8" id="KW-0119">Carbohydrate metabolism</keyword>
<dbReference type="PROSITE" id="PS00159">
    <property type="entry name" value="ALDOLASE_KDPG_KHG_1"/>
    <property type="match status" value="1"/>
</dbReference>
<dbReference type="InterPro" id="IPR000887">
    <property type="entry name" value="Aldlse_KDPG_KHG"/>
</dbReference>
<protein>
    <recommendedName>
        <fullName evidence="5">2-dehydro-3-deoxy-phosphogluconate aldolase</fullName>
        <ecNumber evidence="5">4.1.2.14</ecNumber>
    </recommendedName>
</protein>
<dbReference type="AlphaFoldDB" id="A0A1Y0IF60"/>
<dbReference type="RefSeq" id="WP_087463817.1">
    <property type="nucleotide sequence ID" value="NZ_CP021425.1"/>
</dbReference>
<comment type="catalytic activity">
    <reaction evidence="1">
        <text>2-dehydro-3-deoxy-6-phospho-D-gluconate = D-glyceraldehyde 3-phosphate + pyruvate</text>
        <dbReference type="Rhea" id="RHEA:17089"/>
        <dbReference type="ChEBI" id="CHEBI:15361"/>
        <dbReference type="ChEBI" id="CHEBI:57569"/>
        <dbReference type="ChEBI" id="CHEBI:59776"/>
        <dbReference type="EC" id="4.1.2.14"/>
    </reaction>
</comment>
<dbReference type="SUPFAM" id="SSF51569">
    <property type="entry name" value="Aldolase"/>
    <property type="match status" value="1"/>
</dbReference>